<dbReference type="AlphaFoldDB" id="Q8QFS5"/>
<accession>Q8QFS5</accession>
<evidence type="ECO:0000256" key="1">
    <source>
        <dbReference type="SAM" id="MobiDB-lite"/>
    </source>
</evidence>
<gene>
    <name evidence="2" type="primary">rzBP1</name>
</gene>
<dbReference type="PANTHER" id="PTHR19890:SF10">
    <property type="entry name" value="FIBROBLAST GROWTH FACTOR RECEPTOR-LIKE 1"/>
    <property type="match status" value="1"/>
</dbReference>
<name>Q8QFS5_TRICI</name>
<sequence length="413" mass="46794">DFQEFKETKSEINVMKIANNVEKDNNEVIQEKLRRNKTGKLNDLSEVVVEDVLRENSNNLLHAVEQTIRLLDVKEFGRAEVPLRELATIGYLVRQGVSENQINESLYRTNQFPALRTPDSQNALVQLVEREGYGSLITQVLTEETTTDESIVAATVGFRAFMRMVELQHTTVEELILNLLQKISDPEHGRFAEVTEGNFEDLEADMVTTELPTGVFPIKTEEEIETMALQDIQKFKVSPELAVTTNVCEEHAEQSFVHDYFIGNNHESIASIQDKSSAEVFISTNETSYVPETNTGNLTKKNVELEDNVIAGSLSNISRVLHQNTQDNNVQDSSFLPFSQKLELQYLDVDSKNKFDSSFEIIAGDLTEAPHLEMVLSGMTMEEPHTEVIKEKKSILPQDESSKNRKKLKKKKK</sequence>
<proteinExistence type="evidence at transcript level"/>
<protein>
    <submittedName>
        <fullName evidence="2">Putative ribozyme binding protein 1</fullName>
    </submittedName>
</protein>
<feature type="non-terminal residue" evidence="2">
    <location>
        <position position="413"/>
    </location>
</feature>
<dbReference type="InterPro" id="IPR052615">
    <property type="entry name" value="FGFRL"/>
</dbReference>
<feature type="non-terminal residue" evidence="2">
    <location>
        <position position="1"/>
    </location>
</feature>
<dbReference type="EMBL" id="AJ309136">
    <property type="protein sequence ID" value="CAC84502.1"/>
    <property type="molecule type" value="mRNA"/>
</dbReference>
<organism evidence="2">
    <name type="scientific">Triturus carnifex</name>
    <name type="common">Italian crested newt</name>
    <dbReference type="NCBI Taxonomy" id="8326"/>
    <lineage>
        <taxon>Eukaryota</taxon>
        <taxon>Metazoa</taxon>
        <taxon>Chordata</taxon>
        <taxon>Craniata</taxon>
        <taxon>Vertebrata</taxon>
        <taxon>Euteleostomi</taxon>
        <taxon>Amphibia</taxon>
        <taxon>Batrachia</taxon>
        <taxon>Caudata</taxon>
        <taxon>Salamandroidea</taxon>
        <taxon>Salamandridae</taxon>
        <taxon>Pleurodelinae</taxon>
        <taxon>Triturus</taxon>
    </lineage>
</organism>
<reference evidence="2" key="1">
    <citation type="submission" date="2001-04" db="EMBL/GenBank/DDBJ databases">
        <title>A study of the intracellular localisation and nature of Satellite 2 transcripts in the newt ovary.</title>
        <authorList>
            <person name="Denti M.A."/>
            <person name="Barsacchi G."/>
            <person name="Gall J.G."/>
            <person name="Tabler M."/>
        </authorList>
    </citation>
    <scope>NUCLEOTIDE SEQUENCE</scope>
    <source>
        <tissue evidence="2">Ovary</tissue>
    </source>
</reference>
<dbReference type="PANTHER" id="PTHR19890">
    <property type="entry name" value="FIBROBLAST GROWTH FACTOR RECEPTOR"/>
    <property type="match status" value="1"/>
</dbReference>
<feature type="compositionally biased region" description="Basic residues" evidence="1">
    <location>
        <begin position="404"/>
        <end position="413"/>
    </location>
</feature>
<evidence type="ECO:0000313" key="2">
    <source>
        <dbReference type="EMBL" id="CAC84502.1"/>
    </source>
</evidence>
<feature type="region of interest" description="Disordered" evidence="1">
    <location>
        <begin position="389"/>
        <end position="413"/>
    </location>
</feature>